<accession>A0A0B4Q5H7</accession>
<proteinExistence type="predicted"/>
<dbReference type="EMBL" id="KM924294">
    <property type="protein sequence ID" value="AIU39463.1"/>
    <property type="molecule type" value="Genomic_DNA"/>
</dbReference>
<sequence>MEDKFLQVFLLGLILLVLFQNMQGIMQGPETSHFPSLTADEKQNLTGLTLGKVETHTNLNKSGAAVSRAPTCAKVSESNFSCVGYFSCVGCYCCCGGCYCSLFCNKMV</sequence>
<protein>
    <submittedName>
        <fullName evidence="1">Protein E6A</fullName>
    </submittedName>
</protein>
<organism evidence="1 2">
    <name type="scientific">Equid gammaherpesvirus 2</name>
    <name type="common">Equine herpesvirus 2</name>
    <dbReference type="NCBI Taxonomy" id="12657"/>
    <lineage>
        <taxon>Viruses</taxon>
        <taxon>Duplodnaviria</taxon>
        <taxon>Heunggongvirae</taxon>
        <taxon>Peploviricota</taxon>
        <taxon>Herviviricetes</taxon>
        <taxon>Herpesvirales</taxon>
        <taxon>Orthoherpesviridae</taxon>
        <taxon>Gammaherpesvirinae</taxon>
        <taxon>Percavirus</taxon>
        <taxon>Percavirus equidgamma2</taxon>
    </lineage>
</organism>
<name>A0A0B4Q5H7_9GAMA</name>
<evidence type="ECO:0000313" key="2">
    <source>
        <dbReference type="Proteomes" id="UP000163076"/>
    </source>
</evidence>
<evidence type="ECO:0000313" key="1">
    <source>
        <dbReference type="EMBL" id="AIU39463.1"/>
    </source>
</evidence>
<dbReference type="Proteomes" id="UP000163076">
    <property type="component" value="Segment"/>
</dbReference>
<gene>
    <name evidence="1" type="primary">E6A</name>
</gene>
<reference evidence="1 2" key="1">
    <citation type="journal article" date="2015" name="Genome Announc.">
        <title>Genome sequences of equid herpesviruses 2 and 5.</title>
        <authorList>
            <person name="Wilkie G.S."/>
            <person name="Kerr K."/>
            <person name="Stewart J.P."/>
            <person name="Studdert M.J."/>
            <person name="Davison A.J."/>
        </authorList>
    </citation>
    <scope>NUCLEOTIDE SEQUENCE [LARGE SCALE GENOMIC DNA]</scope>
    <source>
        <strain evidence="1">G9/92</strain>
    </source>
</reference>